<dbReference type="EMBL" id="SMKP01000172">
    <property type="protein sequence ID" value="TDD13524.1"/>
    <property type="molecule type" value="Genomic_DNA"/>
</dbReference>
<evidence type="ECO:0000313" key="3">
    <source>
        <dbReference type="Proteomes" id="UP000294543"/>
    </source>
</evidence>
<organism evidence="2 3">
    <name type="scientific">Nonomuraea diastatica</name>
    <dbReference type="NCBI Taxonomy" id="1848329"/>
    <lineage>
        <taxon>Bacteria</taxon>
        <taxon>Bacillati</taxon>
        <taxon>Actinomycetota</taxon>
        <taxon>Actinomycetes</taxon>
        <taxon>Streptosporangiales</taxon>
        <taxon>Streptosporangiaceae</taxon>
        <taxon>Nonomuraea</taxon>
    </lineage>
</organism>
<gene>
    <name evidence="2" type="ORF">E1294_40685</name>
</gene>
<dbReference type="InterPro" id="IPR025870">
    <property type="entry name" value="Glyoxalase-like_dom"/>
</dbReference>
<name>A0A4R4WC31_9ACTN</name>
<keyword evidence="3" id="KW-1185">Reference proteome</keyword>
<dbReference type="Proteomes" id="UP000294543">
    <property type="component" value="Unassembled WGS sequence"/>
</dbReference>
<dbReference type="Gene3D" id="3.10.180.10">
    <property type="entry name" value="2,3-Dihydroxybiphenyl 1,2-Dioxygenase, domain 1"/>
    <property type="match status" value="1"/>
</dbReference>
<protein>
    <submittedName>
        <fullName evidence="2">VOC family protein</fullName>
    </submittedName>
</protein>
<proteinExistence type="predicted"/>
<dbReference type="RefSeq" id="WP_132516294.1">
    <property type="nucleotide sequence ID" value="NZ_SMKP01000172.1"/>
</dbReference>
<comment type="caution">
    <text evidence="2">The sequence shown here is derived from an EMBL/GenBank/DDBJ whole genome shotgun (WGS) entry which is preliminary data.</text>
</comment>
<reference evidence="2 3" key="1">
    <citation type="submission" date="2019-03" db="EMBL/GenBank/DDBJ databases">
        <title>Draft genome sequences of novel Actinobacteria.</title>
        <authorList>
            <person name="Sahin N."/>
            <person name="Ay H."/>
            <person name="Saygin H."/>
        </authorList>
    </citation>
    <scope>NUCLEOTIDE SEQUENCE [LARGE SCALE GENOMIC DNA]</scope>
    <source>
        <strain evidence="2 3">KC712</strain>
    </source>
</reference>
<evidence type="ECO:0000313" key="2">
    <source>
        <dbReference type="EMBL" id="TDD13524.1"/>
    </source>
</evidence>
<sequence length="319" mass="33616">MDHDIGGLHHVGHLVHDMDQALDRYRRLGFSLPGPAYPVLGEPPEPFGLGNTHAYFPGNFVELVTVAGSGRVPGDARLIPLKAPEERLPALKEAVRGTAANLEACLRRFEGVHILMFDAQDIDGAAARLATARVGHGGVHAAQRPVETADGTRMEPVRYLEIDGIGPGRVPEGRVGVAANDRAVAGGADGAEHPNGAHGLVECVLCVADDALDETERRYERYLGRTARQDGPVRVFELGGEARVTLAAASRLGELLPGETAAALPGFVAYTVGVNDAAGTERFLRAGDIPLGRTSAGELVVPARAAFGTAIIFRETGRP</sequence>
<accession>A0A4R4WC31</accession>
<dbReference type="OrthoDB" id="4152030at2"/>
<dbReference type="InterPro" id="IPR029068">
    <property type="entry name" value="Glyas_Bleomycin-R_OHBP_Dase"/>
</dbReference>
<evidence type="ECO:0000259" key="1">
    <source>
        <dbReference type="Pfam" id="PF13468"/>
    </source>
</evidence>
<dbReference type="AlphaFoldDB" id="A0A4R4WC31"/>
<dbReference type="SUPFAM" id="SSF54593">
    <property type="entry name" value="Glyoxalase/Bleomycin resistance protein/Dihydroxybiphenyl dioxygenase"/>
    <property type="match status" value="1"/>
</dbReference>
<dbReference type="Pfam" id="PF13468">
    <property type="entry name" value="Glyoxalase_3"/>
    <property type="match status" value="1"/>
</dbReference>
<feature type="domain" description="Glyoxalase-like" evidence="1">
    <location>
        <begin position="8"/>
        <end position="222"/>
    </location>
</feature>